<keyword evidence="7 9" id="KW-0030">Aminoacyl-tRNA synthetase</keyword>
<reference evidence="12" key="1">
    <citation type="submission" date="2023-09" db="EMBL/GenBank/DDBJ databases">
        <title>Genomes of two closely related lineages of the louse Polyplax serrata with different host specificities.</title>
        <authorList>
            <person name="Martinu J."/>
            <person name="Tarabai H."/>
            <person name="Stefka J."/>
            <person name="Hypsa V."/>
        </authorList>
    </citation>
    <scope>NUCLEOTIDE SEQUENCE [LARGE SCALE GENOMIC DNA]</scope>
    <source>
        <strain evidence="12">HR10_N</strain>
    </source>
</reference>
<dbReference type="PROSITE" id="PS50862">
    <property type="entry name" value="AA_TRNA_LIGASE_II"/>
    <property type="match status" value="1"/>
</dbReference>
<dbReference type="CDD" id="cd04322">
    <property type="entry name" value="LysRS_N"/>
    <property type="match status" value="1"/>
</dbReference>
<dbReference type="Gene3D" id="2.40.50.140">
    <property type="entry name" value="Nucleic acid-binding proteins"/>
    <property type="match status" value="1"/>
</dbReference>
<dbReference type="NCBIfam" id="TIGR00499">
    <property type="entry name" value="lysS_bact"/>
    <property type="match status" value="1"/>
</dbReference>
<keyword evidence="9 10" id="KW-0460">Magnesium</keyword>
<comment type="catalytic activity">
    <reaction evidence="8 9 10">
        <text>tRNA(Lys) + L-lysine + ATP = L-lysyl-tRNA(Lys) + AMP + diphosphate</text>
        <dbReference type="Rhea" id="RHEA:20792"/>
        <dbReference type="Rhea" id="RHEA-COMP:9696"/>
        <dbReference type="Rhea" id="RHEA-COMP:9697"/>
        <dbReference type="ChEBI" id="CHEBI:30616"/>
        <dbReference type="ChEBI" id="CHEBI:32551"/>
        <dbReference type="ChEBI" id="CHEBI:33019"/>
        <dbReference type="ChEBI" id="CHEBI:78442"/>
        <dbReference type="ChEBI" id="CHEBI:78529"/>
        <dbReference type="ChEBI" id="CHEBI:456215"/>
        <dbReference type="EC" id="6.1.1.6"/>
    </reaction>
</comment>
<dbReference type="HAMAP" id="MF_00252">
    <property type="entry name" value="Lys_tRNA_synth_class2"/>
    <property type="match status" value="1"/>
</dbReference>
<dbReference type="SUPFAM" id="SSF55681">
    <property type="entry name" value="Class II aaRS and biotin synthetases"/>
    <property type="match status" value="1"/>
</dbReference>
<evidence type="ECO:0000256" key="10">
    <source>
        <dbReference type="RuleBase" id="RU000336"/>
    </source>
</evidence>
<keyword evidence="2 9" id="KW-0963">Cytoplasm</keyword>
<feature type="binding site" evidence="9">
    <location>
        <position position="414"/>
    </location>
    <ligand>
        <name>Mg(2+)</name>
        <dbReference type="ChEBI" id="CHEBI:18420"/>
        <label>2</label>
    </ligand>
</feature>
<keyword evidence="4 9" id="KW-0479">Metal-binding</keyword>
<evidence type="ECO:0000313" key="13">
    <source>
        <dbReference type="Proteomes" id="UP001360424"/>
    </source>
</evidence>
<dbReference type="SUPFAM" id="SSF50249">
    <property type="entry name" value="Nucleic acid-binding proteins"/>
    <property type="match status" value="1"/>
</dbReference>
<dbReference type="Pfam" id="PF00152">
    <property type="entry name" value="tRNA-synt_2"/>
    <property type="match status" value="1"/>
</dbReference>
<evidence type="ECO:0000259" key="11">
    <source>
        <dbReference type="PROSITE" id="PS50862"/>
    </source>
</evidence>
<feature type="binding site" evidence="9">
    <location>
        <position position="407"/>
    </location>
    <ligand>
        <name>Mg(2+)</name>
        <dbReference type="ChEBI" id="CHEBI:18420"/>
        <label>1</label>
    </ligand>
</feature>
<protein>
    <recommendedName>
        <fullName evidence="9">Lysine--tRNA ligase</fullName>
        <ecNumber evidence="9">6.1.1.6</ecNumber>
    </recommendedName>
    <alternativeName>
        <fullName evidence="9">Lysyl-tRNA synthetase</fullName>
        <shortName evidence="9">LysRS</shortName>
    </alternativeName>
</protein>
<dbReference type="InterPro" id="IPR018149">
    <property type="entry name" value="Lys-tRNA-synth_II_C"/>
</dbReference>
<dbReference type="InterPro" id="IPR045864">
    <property type="entry name" value="aa-tRNA-synth_II/BPL/LPL"/>
</dbReference>
<evidence type="ECO:0000256" key="9">
    <source>
        <dbReference type="HAMAP-Rule" id="MF_00252"/>
    </source>
</evidence>
<keyword evidence="5 9" id="KW-0547">Nucleotide-binding</keyword>
<evidence type="ECO:0000256" key="7">
    <source>
        <dbReference type="ARBA" id="ARBA00023146"/>
    </source>
</evidence>
<feature type="binding site" evidence="9">
    <location>
        <position position="414"/>
    </location>
    <ligand>
        <name>Mg(2+)</name>
        <dbReference type="ChEBI" id="CHEBI:18420"/>
        <label>1</label>
    </ligand>
</feature>
<dbReference type="PANTHER" id="PTHR42918">
    <property type="entry name" value="LYSYL-TRNA SYNTHETASE"/>
    <property type="match status" value="1"/>
</dbReference>
<dbReference type="EC" id="6.1.1.6" evidence="9"/>
<comment type="similarity">
    <text evidence="1 9">Belongs to the class-II aminoacyl-tRNA synthetase family.</text>
</comment>
<evidence type="ECO:0000256" key="6">
    <source>
        <dbReference type="ARBA" id="ARBA00022840"/>
    </source>
</evidence>
<dbReference type="Gene3D" id="3.30.930.10">
    <property type="entry name" value="Bira Bifunctional Protein, Domain 2"/>
    <property type="match status" value="1"/>
</dbReference>
<dbReference type="InterPro" id="IPR002313">
    <property type="entry name" value="Lys-tRNA-ligase_II"/>
</dbReference>
<dbReference type="PRINTS" id="PR00982">
    <property type="entry name" value="TRNASYNTHLYS"/>
</dbReference>
<dbReference type="InterPro" id="IPR044136">
    <property type="entry name" value="Lys-tRNA-ligase_II_N"/>
</dbReference>
<dbReference type="InterPro" id="IPR004365">
    <property type="entry name" value="NA-bd_OB_tRNA"/>
</dbReference>
<evidence type="ECO:0000256" key="3">
    <source>
        <dbReference type="ARBA" id="ARBA00022598"/>
    </source>
</evidence>
<name>A0ABZ2GZV3_9GAMM</name>
<gene>
    <name evidence="9 12" type="primary">lysS</name>
    <name evidence="12" type="ORF">RQL38_01940</name>
</gene>
<comment type="subcellular location">
    <subcellularLocation>
        <location evidence="9">Cytoplasm</location>
    </subcellularLocation>
</comment>
<evidence type="ECO:0000256" key="4">
    <source>
        <dbReference type="ARBA" id="ARBA00022723"/>
    </source>
</evidence>
<dbReference type="NCBIfam" id="NF001756">
    <property type="entry name" value="PRK00484.1"/>
    <property type="match status" value="1"/>
</dbReference>
<dbReference type="CDD" id="cd00775">
    <property type="entry name" value="LysRS_core"/>
    <property type="match status" value="1"/>
</dbReference>
<dbReference type="PANTHER" id="PTHR42918:SF15">
    <property type="entry name" value="LYSINE--TRNA LIGASE, CHLOROPLASTIC_MITOCHONDRIAL"/>
    <property type="match status" value="1"/>
</dbReference>
<keyword evidence="9" id="KW-0648">Protein biosynthesis</keyword>
<evidence type="ECO:0000313" key="12">
    <source>
        <dbReference type="EMBL" id="WWR11906.1"/>
    </source>
</evidence>
<evidence type="ECO:0000256" key="8">
    <source>
        <dbReference type="ARBA" id="ARBA00048573"/>
    </source>
</evidence>
<feature type="domain" description="Aminoacyl-transfer RNA synthetases class-II family profile" evidence="11">
    <location>
        <begin position="176"/>
        <end position="492"/>
    </location>
</feature>
<proteinExistence type="inferred from homology"/>
<dbReference type="InterPro" id="IPR004364">
    <property type="entry name" value="Aa-tRNA-synt_II"/>
</dbReference>
<evidence type="ECO:0000256" key="5">
    <source>
        <dbReference type="ARBA" id="ARBA00022741"/>
    </source>
</evidence>
<dbReference type="Proteomes" id="UP001360424">
    <property type="component" value="Chromosome"/>
</dbReference>
<sequence>MNKNYLNNTSFVYRVRKEKLISLRKQGFNYPNNVNYKDLISVILSKYKCKEKDFLFKNKINVIIAGRIVLKRIIGKVGFFHVQDISGKLQVYINKKDFLVLFNKLKNLDLGDIVWISGILFKTNTGEITVRANKMELLVKSLHPMPDKFHGLSDKEICYRKRYIDLMSNDRTRRTFLLRSKIIRNLRMFMDNNDFIEVETPMLQSVPGGGEAKPFITYHNVLDKKIFLRIAPEIYLKKLIVGGFERIYEINRSFRNEGLSICHNPEFTMIEFYQVYSNYRYLMDFTEKLIHYLCDSVLGTREVIYQNQLIDFRKPFSRLTIKESIITYNKDIEENDINTLDKCRDFLDYLHVSYDKMDSLDRLHMIMFEKTVEKYLIQPTFILDYPVEFSPLARRCDCDHNISERFELFICGYEIANGFSELNDPEDQEKRFRRQIIKKNIDDEEKMMYFDLDYIEALEYGMPPVAGEGIGIDRLVMILTNSVSIRDVILFPLMR</sequence>
<dbReference type="InterPro" id="IPR012340">
    <property type="entry name" value="NA-bd_OB-fold"/>
</dbReference>
<comment type="cofactor">
    <cofactor evidence="9 10">
        <name>Mg(2+)</name>
        <dbReference type="ChEBI" id="CHEBI:18420"/>
    </cofactor>
    <text evidence="9 10">Binds 3 Mg(2+) ions per subunit.</text>
</comment>
<comment type="subunit">
    <text evidence="9">Homodimer.</text>
</comment>
<dbReference type="GO" id="GO:0004824">
    <property type="term" value="F:lysine-tRNA ligase activity"/>
    <property type="evidence" value="ECO:0007669"/>
    <property type="project" value="UniProtKB-EC"/>
</dbReference>
<dbReference type="InterPro" id="IPR006195">
    <property type="entry name" value="aa-tRNA-synth_II"/>
</dbReference>
<keyword evidence="13" id="KW-1185">Reference proteome</keyword>
<dbReference type="RefSeq" id="WP_338521370.1">
    <property type="nucleotide sequence ID" value="NZ_CP135136.1"/>
</dbReference>
<keyword evidence="6 9" id="KW-0067">ATP-binding</keyword>
<dbReference type="EMBL" id="CP135136">
    <property type="protein sequence ID" value="WWR11906.1"/>
    <property type="molecule type" value="Genomic_DNA"/>
</dbReference>
<dbReference type="Pfam" id="PF01336">
    <property type="entry name" value="tRNA_anti-codon"/>
    <property type="match status" value="1"/>
</dbReference>
<accession>A0ABZ2GZV3</accession>
<evidence type="ECO:0000256" key="2">
    <source>
        <dbReference type="ARBA" id="ARBA00022490"/>
    </source>
</evidence>
<keyword evidence="3 9" id="KW-0436">Ligase</keyword>
<organism evidence="12 13">
    <name type="scientific">Candidatus Legionella polyplacis</name>
    <dbReference type="NCBI Taxonomy" id="2005262"/>
    <lineage>
        <taxon>Bacteria</taxon>
        <taxon>Pseudomonadati</taxon>
        <taxon>Pseudomonadota</taxon>
        <taxon>Gammaproteobacteria</taxon>
        <taxon>Legionellales</taxon>
        <taxon>Legionellaceae</taxon>
        <taxon>Legionella</taxon>
    </lineage>
</organism>
<evidence type="ECO:0000256" key="1">
    <source>
        <dbReference type="ARBA" id="ARBA00008226"/>
    </source>
</evidence>